<gene>
    <name evidence="5" type="ORF">NHU_01413</name>
</gene>
<dbReference type="KEGG" id="rsu:NHU_01413"/>
<dbReference type="AlphaFoldDB" id="A0A0D6B0D7"/>
<dbReference type="GO" id="GO:0003677">
    <property type="term" value="F:DNA binding"/>
    <property type="evidence" value="ECO:0007669"/>
    <property type="project" value="UniProtKB-KW"/>
</dbReference>
<evidence type="ECO:0000313" key="5">
    <source>
        <dbReference type="EMBL" id="BAQ68572.1"/>
    </source>
</evidence>
<evidence type="ECO:0000256" key="3">
    <source>
        <dbReference type="ARBA" id="ARBA00023125"/>
    </source>
</evidence>
<dbReference type="Pfam" id="PF03466">
    <property type="entry name" value="LysR_substrate"/>
    <property type="match status" value="1"/>
</dbReference>
<proteinExistence type="inferred from homology"/>
<keyword evidence="3" id="KW-0238">DNA-binding</keyword>
<protein>
    <submittedName>
        <fullName evidence="5">LysR family transcriptional regulator</fullName>
    </submittedName>
</protein>
<dbReference type="Gene3D" id="3.40.190.290">
    <property type="match status" value="1"/>
</dbReference>
<comment type="similarity">
    <text evidence="1">Belongs to the LysR transcriptional regulatory family.</text>
</comment>
<evidence type="ECO:0000256" key="1">
    <source>
        <dbReference type="ARBA" id="ARBA00009437"/>
    </source>
</evidence>
<dbReference type="InterPro" id="IPR036390">
    <property type="entry name" value="WH_DNA-bd_sf"/>
</dbReference>
<keyword evidence="4" id="KW-0804">Transcription</keyword>
<evidence type="ECO:0000256" key="2">
    <source>
        <dbReference type="ARBA" id="ARBA00023015"/>
    </source>
</evidence>
<sequence>MIDKLEMFIVLARERHFGRAAEACGVTQPTLSAAIKQLEEQLDVLLVWRGSRFGGLTPEGARVLERARVIVADARALREEMRAVKRGLSGDLRLAAVPTALAAITALTGPLTLRHPNLRITIFSRNSTEIVQMLDDLQVDAGLTYLENEPLGRVATVPLYAEHYTLVMRADHPLAGRAAVPWAEAAAEPLCLLSPDMQNRRIVDRHMAEAGAVATARLESNSLLALIAHVQASGWVTILPLRTAQPFLGAGSLVAVPLTEPEAEHVVGLIAPHREPMTPVLDALMEAARQAKFQ</sequence>
<dbReference type="GO" id="GO:0003700">
    <property type="term" value="F:DNA-binding transcription factor activity"/>
    <property type="evidence" value="ECO:0007669"/>
    <property type="project" value="InterPro"/>
</dbReference>
<dbReference type="GO" id="GO:0005829">
    <property type="term" value="C:cytosol"/>
    <property type="evidence" value="ECO:0007669"/>
    <property type="project" value="TreeGrafter"/>
</dbReference>
<evidence type="ECO:0000256" key="4">
    <source>
        <dbReference type="ARBA" id="ARBA00023163"/>
    </source>
</evidence>
<dbReference type="FunFam" id="1.10.10.10:FF:000001">
    <property type="entry name" value="LysR family transcriptional regulator"/>
    <property type="match status" value="1"/>
</dbReference>
<organism evidence="5 6">
    <name type="scientific">Rhodovulum sulfidophilum</name>
    <name type="common">Rhodobacter sulfidophilus</name>
    <dbReference type="NCBI Taxonomy" id="35806"/>
    <lineage>
        <taxon>Bacteria</taxon>
        <taxon>Pseudomonadati</taxon>
        <taxon>Pseudomonadota</taxon>
        <taxon>Alphaproteobacteria</taxon>
        <taxon>Rhodobacterales</taxon>
        <taxon>Paracoccaceae</taxon>
        <taxon>Rhodovulum</taxon>
    </lineage>
</organism>
<accession>A0A0D6B0D7</accession>
<dbReference type="PROSITE" id="PS50931">
    <property type="entry name" value="HTH_LYSR"/>
    <property type="match status" value="1"/>
</dbReference>
<dbReference type="Proteomes" id="UP000064912">
    <property type="component" value="Chromosome"/>
</dbReference>
<dbReference type="CDD" id="cd05466">
    <property type="entry name" value="PBP2_LTTR_substrate"/>
    <property type="match status" value="1"/>
</dbReference>
<dbReference type="PRINTS" id="PR00039">
    <property type="entry name" value="HTHLYSR"/>
</dbReference>
<keyword evidence="2" id="KW-0805">Transcription regulation</keyword>
<evidence type="ECO:0000313" key="6">
    <source>
        <dbReference type="Proteomes" id="UP000064912"/>
    </source>
</evidence>
<dbReference type="PANTHER" id="PTHR30419:SF31">
    <property type="entry name" value="BLR3139 PROTEIN"/>
    <property type="match status" value="1"/>
</dbReference>
<dbReference type="InterPro" id="IPR036388">
    <property type="entry name" value="WH-like_DNA-bd_sf"/>
</dbReference>
<dbReference type="EMBL" id="AP014800">
    <property type="protein sequence ID" value="BAQ68572.1"/>
    <property type="molecule type" value="Genomic_DNA"/>
</dbReference>
<reference evidence="5 6" key="1">
    <citation type="submission" date="2015-02" db="EMBL/GenBank/DDBJ databases">
        <title>Genome sequene of Rhodovulum sulfidophilum DSM 2351.</title>
        <authorList>
            <person name="Nagao N."/>
        </authorList>
    </citation>
    <scope>NUCLEOTIDE SEQUENCE [LARGE SCALE GENOMIC DNA]</scope>
    <source>
        <strain evidence="5 6">DSM 2351</strain>
    </source>
</reference>
<dbReference type="eggNOG" id="COG0583">
    <property type="taxonomic scope" value="Bacteria"/>
</dbReference>
<dbReference type="Gene3D" id="1.10.10.10">
    <property type="entry name" value="Winged helix-like DNA-binding domain superfamily/Winged helix DNA-binding domain"/>
    <property type="match status" value="1"/>
</dbReference>
<dbReference type="InterPro" id="IPR050950">
    <property type="entry name" value="HTH-type_LysR_regulators"/>
</dbReference>
<dbReference type="SUPFAM" id="SSF53850">
    <property type="entry name" value="Periplasmic binding protein-like II"/>
    <property type="match status" value="1"/>
</dbReference>
<dbReference type="SUPFAM" id="SSF46785">
    <property type="entry name" value="Winged helix' DNA-binding domain"/>
    <property type="match status" value="1"/>
</dbReference>
<dbReference type="Pfam" id="PF00126">
    <property type="entry name" value="HTH_1"/>
    <property type="match status" value="1"/>
</dbReference>
<name>A0A0D6B0D7_RHOSU</name>
<dbReference type="PANTHER" id="PTHR30419">
    <property type="entry name" value="HTH-TYPE TRANSCRIPTIONAL REGULATOR YBHD"/>
    <property type="match status" value="1"/>
</dbReference>
<dbReference type="PATRIC" id="fig|35806.4.peg.1459"/>
<dbReference type="InterPro" id="IPR005119">
    <property type="entry name" value="LysR_subst-bd"/>
</dbReference>
<dbReference type="RefSeq" id="WP_060834358.1">
    <property type="nucleotide sequence ID" value="NZ_JAAEAJ010000005.1"/>
</dbReference>
<dbReference type="InterPro" id="IPR000847">
    <property type="entry name" value="LysR_HTH_N"/>
</dbReference>